<feature type="transmembrane region" description="Helical" evidence="8">
    <location>
        <begin position="179"/>
        <end position="196"/>
    </location>
</feature>
<keyword evidence="4 8" id="KW-1003">Cell membrane</keyword>
<evidence type="ECO:0000256" key="8">
    <source>
        <dbReference type="RuleBase" id="RU361157"/>
    </source>
</evidence>
<dbReference type="GO" id="GO:0015920">
    <property type="term" value="P:lipopolysaccharide transport"/>
    <property type="evidence" value="ECO:0007669"/>
    <property type="project" value="TreeGrafter"/>
</dbReference>
<dbReference type="OrthoDB" id="9794365at2"/>
<evidence type="ECO:0000256" key="4">
    <source>
        <dbReference type="ARBA" id="ARBA00022475"/>
    </source>
</evidence>
<evidence type="ECO:0000313" key="10">
    <source>
        <dbReference type="EMBL" id="RXJ01675.1"/>
    </source>
</evidence>
<feature type="transmembrane region" description="Helical" evidence="8">
    <location>
        <begin position="117"/>
        <end position="137"/>
    </location>
</feature>
<dbReference type="Pfam" id="PF01061">
    <property type="entry name" value="ABC2_membrane"/>
    <property type="match status" value="1"/>
</dbReference>
<accession>A0A4Q0VUN7</accession>
<keyword evidence="7 8" id="KW-0472">Membrane</keyword>
<keyword evidence="6 8" id="KW-1133">Transmembrane helix</keyword>
<evidence type="ECO:0000256" key="1">
    <source>
        <dbReference type="ARBA" id="ARBA00004651"/>
    </source>
</evidence>
<sequence length="267" mass="31564">MRYVFKILHEQMANFHLIKRLTIFELRSMYQMHYLGILWQFINPLSQVMVFWFVFGIGIRGGQPIGDVPFFVWLIAGLIPWFFISPVIIQGSNSIYTKLNFVSKMKFPLSVIPTITILRHSIHFLIMFLFLGLILVLNEIYSGMYLLQLPYYIAATLIFLFSVTLFCSTISIIVRDFQLAIQAIMRMLFFVTPIMWDASGLSERMQALLKLNPLSYIIDGFRYTLLGQRWFFDDLVYTGYFWSITLLFLFVGAIFHIRFRHRFVDYL</sequence>
<dbReference type="Proteomes" id="UP000290649">
    <property type="component" value="Unassembled WGS sequence"/>
</dbReference>
<organism evidence="10 11">
    <name type="scientific">Anaerobacillus alkaliphilus</name>
    <dbReference type="NCBI Taxonomy" id="1548597"/>
    <lineage>
        <taxon>Bacteria</taxon>
        <taxon>Bacillati</taxon>
        <taxon>Bacillota</taxon>
        <taxon>Bacilli</taxon>
        <taxon>Bacillales</taxon>
        <taxon>Bacillaceae</taxon>
        <taxon>Anaerobacillus</taxon>
    </lineage>
</organism>
<evidence type="ECO:0000256" key="2">
    <source>
        <dbReference type="ARBA" id="ARBA00007783"/>
    </source>
</evidence>
<keyword evidence="11" id="KW-1185">Reference proteome</keyword>
<evidence type="ECO:0000256" key="7">
    <source>
        <dbReference type="ARBA" id="ARBA00023136"/>
    </source>
</evidence>
<feature type="transmembrane region" description="Helical" evidence="8">
    <location>
        <begin position="37"/>
        <end position="59"/>
    </location>
</feature>
<protein>
    <recommendedName>
        <fullName evidence="8">Transport permease protein</fullName>
    </recommendedName>
</protein>
<evidence type="ECO:0000256" key="3">
    <source>
        <dbReference type="ARBA" id="ARBA00022448"/>
    </source>
</evidence>
<dbReference type="PANTHER" id="PTHR30413">
    <property type="entry name" value="INNER MEMBRANE TRANSPORT PERMEASE"/>
    <property type="match status" value="1"/>
</dbReference>
<dbReference type="InterPro" id="IPR047817">
    <property type="entry name" value="ABC2_TM_bact-type"/>
</dbReference>
<dbReference type="InterPro" id="IPR013525">
    <property type="entry name" value="ABC2_TM"/>
</dbReference>
<feature type="transmembrane region" description="Helical" evidence="8">
    <location>
        <begin position="240"/>
        <end position="259"/>
    </location>
</feature>
<dbReference type="GO" id="GO:0140359">
    <property type="term" value="F:ABC-type transporter activity"/>
    <property type="evidence" value="ECO:0007669"/>
    <property type="project" value="InterPro"/>
</dbReference>
<evidence type="ECO:0000256" key="6">
    <source>
        <dbReference type="ARBA" id="ARBA00022989"/>
    </source>
</evidence>
<keyword evidence="3 8" id="KW-0813">Transport</keyword>
<evidence type="ECO:0000313" key="11">
    <source>
        <dbReference type="Proteomes" id="UP000290649"/>
    </source>
</evidence>
<proteinExistence type="inferred from homology"/>
<dbReference type="RefSeq" id="WP_129077976.1">
    <property type="nucleotide sequence ID" value="NZ_QOUX01000032.1"/>
</dbReference>
<comment type="similarity">
    <text evidence="2 8">Belongs to the ABC-2 integral membrane protein family.</text>
</comment>
<keyword evidence="5 8" id="KW-0812">Transmembrane</keyword>
<evidence type="ECO:0000256" key="5">
    <source>
        <dbReference type="ARBA" id="ARBA00022692"/>
    </source>
</evidence>
<feature type="transmembrane region" description="Helical" evidence="8">
    <location>
        <begin position="149"/>
        <end position="167"/>
    </location>
</feature>
<feature type="transmembrane region" description="Helical" evidence="8">
    <location>
        <begin position="71"/>
        <end position="96"/>
    </location>
</feature>
<reference evidence="10 11" key="1">
    <citation type="journal article" date="2019" name="Int. J. Syst. Evol. Microbiol.">
        <title>Anaerobacillus alkaliphilus sp. nov., a novel alkaliphilic and moderately halophilic bacterium.</title>
        <authorList>
            <person name="Borsodi A.K."/>
            <person name="Aszalos J.M."/>
            <person name="Bihari P."/>
            <person name="Nagy I."/>
            <person name="Schumann P."/>
            <person name="Sproer C."/>
            <person name="Kovacs A.L."/>
            <person name="Boka K."/>
            <person name="Dobosy P."/>
            <person name="Ovari M."/>
            <person name="Szili-Kovacs T."/>
            <person name="Toth E."/>
        </authorList>
    </citation>
    <scope>NUCLEOTIDE SEQUENCE [LARGE SCALE GENOMIC DNA]</scope>
    <source>
        <strain evidence="10 11">B16-10</strain>
    </source>
</reference>
<dbReference type="PROSITE" id="PS51012">
    <property type="entry name" value="ABC_TM2"/>
    <property type="match status" value="1"/>
</dbReference>
<dbReference type="AlphaFoldDB" id="A0A4Q0VUN7"/>
<comment type="caution">
    <text evidence="10">The sequence shown here is derived from an EMBL/GenBank/DDBJ whole genome shotgun (WGS) entry which is preliminary data.</text>
</comment>
<dbReference type="GO" id="GO:0005886">
    <property type="term" value="C:plasma membrane"/>
    <property type="evidence" value="ECO:0007669"/>
    <property type="project" value="UniProtKB-SubCell"/>
</dbReference>
<dbReference type="PANTHER" id="PTHR30413:SF10">
    <property type="entry name" value="CAPSULE POLYSACCHARIDE EXPORT INNER-MEMBRANE PROTEIN CTRC"/>
    <property type="match status" value="1"/>
</dbReference>
<dbReference type="EMBL" id="QOUX01000032">
    <property type="protein sequence ID" value="RXJ01675.1"/>
    <property type="molecule type" value="Genomic_DNA"/>
</dbReference>
<comment type="subcellular location">
    <subcellularLocation>
        <location evidence="1 8">Cell membrane</location>
        <topology evidence="1 8">Multi-pass membrane protein</topology>
    </subcellularLocation>
</comment>
<gene>
    <name evidence="10" type="ORF">DS745_09355</name>
</gene>
<feature type="domain" description="ABC transmembrane type-2" evidence="9">
    <location>
        <begin position="35"/>
        <end position="259"/>
    </location>
</feature>
<evidence type="ECO:0000259" key="9">
    <source>
        <dbReference type="PROSITE" id="PS51012"/>
    </source>
</evidence>
<name>A0A4Q0VUN7_9BACI</name>